<proteinExistence type="predicted"/>
<dbReference type="GO" id="GO:0003690">
    <property type="term" value="F:double-stranded DNA binding"/>
    <property type="evidence" value="ECO:0007669"/>
    <property type="project" value="InterPro"/>
</dbReference>
<dbReference type="SUPFAM" id="SSF161266">
    <property type="entry name" value="Gam-like"/>
    <property type="match status" value="1"/>
</dbReference>
<protein>
    <recommendedName>
        <fullName evidence="3">Host-nuclease inhibitor protein Gam</fullName>
    </recommendedName>
</protein>
<dbReference type="Proteomes" id="UP000239872">
    <property type="component" value="Unassembled WGS sequence"/>
</dbReference>
<evidence type="ECO:0000313" key="1">
    <source>
        <dbReference type="EMBL" id="PQJ09526.1"/>
    </source>
</evidence>
<comment type="caution">
    <text evidence="1">The sequence shown here is derived from an EMBL/GenBank/DDBJ whole genome shotgun (WGS) entry which is preliminary data.</text>
</comment>
<evidence type="ECO:0008006" key="3">
    <source>
        <dbReference type="Google" id="ProtNLM"/>
    </source>
</evidence>
<dbReference type="Gene3D" id="1.20.5.170">
    <property type="match status" value="1"/>
</dbReference>
<reference evidence="1 2" key="1">
    <citation type="submission" date="2018-01" db="EMBL/GenBank/DDBJ databases">
        <title>A novel member of the phylum Bacteroidetes isolated from glacier ice.</title>
        <authorList>
            <person name="Liu Q."/>
            <person name="Xin Y.-H."/>
        </authorList>
    </citation>
    <scope>NUCLEOTIDE SEQUENCE [LARGE SCALE GENOMIC DNA]</scope>
    <source>
        <strain evidence="1 2">RB1R16</strain>
    </source>
</reference>
<organism evidence="1 2">
    <name type="scientific">Flavipsychrobacter stenotrophus</name>
    <dbReference type="NCBI Taxonomy" id="2077091"/>
    <lineage>
        <taxon>Bacteria</taxon>
        <taxon>Pseudomonadati</taxon>
        <taxon>Bacteroidota</taxon>
        <taxon>Chitinophagia</taxon>
        <taxon>Chitinophagales</taxon>
        <taxon>Chitinophagaceae</taxon>
        <taxon>Flavipsychrobacter</taxon>
    </lineage>
</organism>
<keyword evidence="2" id="KW-1185">Reference proteome</keyword>
<dbReference type="AlphaFoldDB" id="A0A2S7SSL1"/>
<dbReference type="InterPro" id="IPR009951">
    <property type="entry name" value="Host-nuc_inhib_Gam"/>
</dbReference>
<sequence length="191" mass="21910">MAVKKSLKQLITTNMSRNKRKSESLSKEITKEQFDKALITYSQNDIKLSQLNAELEEEIQAIKEDFSSDIDLVKAEQALLFATIKAYSVEKRHELMTDKMKSFDTLYAKIGFRKDPPSIKTLSGVTLDILTARLKEQKLDAYVRTVEEPNKELLLADRDKEELSKKFSALGIKVAQEEKFYVELKKLEVTA</sequence>
<gene>
    <name evidence="1" type="ORF">CJD36_020015</name>
</gene>
<evidence type="ECO:0000313" key="2">
    <source>
        <dbReference type="Proteomes" id="UP000239872"/>
    </source>
</evidence>
<dbReference type="EMBL" id="PPSL01000006">
    <property type="protein sequence ID" value="PQJ09526.1"/>
    <property type="molecule type" value="Genomic_DNA"/>
</dbReference>
<dbReference type="Pfam" id="PF07352">
    <property type="entry name" value="Phage_Mu_Gam"/>
    <property type="match status" value="1"/>
</dbReference>
<name>A0A2S7SSL1_9BACT</name>
<accession>A0A2S7SSL1</accession>
<dbReference type="GO" id="GO:0042262">
    <property type="term" value="P:DNA protection"/>
    <property type="evidence" value="ECO:0007669"/>
    <property type="project" value="InterPro"/>
</dbReference>